<organism evidence="2 3">
    <name type="scientific">Absicoccus porci</name>
    <dbReference type="NCBI Taxonomy" id="2486576"/>
    <lineage>
        <taxon>Bacteria</taxon>
        <taxon>Bacillati</taxon>
        <taxon>Bacillota</taxon>
        <taxon>Erysipelotrichia</taxon>
        <taxon>Erysipelotrichales</taxon>
        <taxon>Erysipelotrichaceae</taxon>
        <taxon>Absicoccus</taxon>
    </lineage>
</organism>
<gene>
    <name evidence="2" type="ORF">EDX97_01690</name>
</gene>
<name>A0A3N0I2P5_9FIRM</name>
<dbReference type="Proteomes" id="UP000276568">
    <property type="component" value="Unassembled WGS sequence"/>
</dbReference>
<dbReference type="Pfam" id="PF24723">
    <property type="entry name" value="DUF7675"/>
    <property type="match status" value="1"/>
</dbReference>
<evidence type="ECO:0000313" key="3">
    <source>
        <dbReference type="Proteomes" id="UP000276568"/>
    </source>
</evidence>
<accession>A0A3N0I2P5</accession>
<dbReference type="InterPro" id="IPR056092">
    <property type="entry name" value="DUF7675"/>
</dbReference>
<dbReference type="RefSeq" id="WP_128519455.1">
    <property type="nucleotide sequence ID" value="NZ_RJQC01000001.1"/>
</dbReference>
<reference evidence="2 3" key="1">
    <citation type="submission" date="2018-11" db="EMBL/GenBank/DDBJ databases">
        <title>Clostridium sp. nov., a member of the family Erysipelotrichaceae isolated from pig faeces.</title>
        <authorList>
            <person name="Chang Y.-H."/>
        </authorList>
    </citation>
    <scope>NUCLEOTIDE SEQUENCE [LARGE SCALE GENOMIC DNA]</scope>
    <source>
        <strain evidence="2 3">YH-panp20</strain>
    </source>
</reference>
<keyword evidence="3" id="KW-1185">Reference proteome</keyword>
<evidence type="ECO:0000259" key="1">
    <source>
        <dbReference type="Pfam" id="PF24723"/>
    </source>
</evidence>
<feature type="domain" description="DUF7675" evidence="1">
    <location>
        <begin position="18"/>
        <end position="82"/>
    </location>
</feature>
<dbReference type="AlphaFoldDB" id="A0A3N0I2P5"/>
<evidence type="ECO:0000313" key="2">
    <source>
        <dbReference type="EMBL" id="RNM31294.1"/>
    </source>
</evidence>
<dbReference type="OrthoDB" id="9800835at2"/>
<proteinExistence type="predicted"/>
<comment type="caution">
    <text evidence="2">The sequence shown here is derived from an EMBL/GenBank/DDBJ whole genome shotgun (WGS) entry which is preliminary data.</text>
</comment>
<dbReference type="EMBL" id="RJQC01000001">
    <property type="protein sequence ID" value="RNM31294.1"/>
    <property type="molecule type" value="Genomic_DNA"/>
</dbReference>
<sequence length="91" mass="11343">MYMTKEELEARYGSMVCFYKEDPDERIWHTYPMKENFVTYFFSFNRKIIYQFWEDFPQNLTREEVYLFTKENPRMAELRGCRIIHGQLICE</sequence>
<protein>
    <recommendedName>
        <fullName evidence="1">DUF7675 domain-containing protein</fullName>
    </recommendedName>
</protein>